<proteinExistence type="predicted"/>
<comment type="caution">
    <text evidence="2">The sequence shown here is derived from an EMBL/GenBank/DDBJ whole genome shotgun (WGS) entry which is preliminary data.</text>
</comment>
<evidence type="ECO:0008006" key="4">
    <source>
        <dbReference type="Google" id="ProtNLM"/>
    </source>
</evidence>
<feature type="compositionally biased region" description="Basic and acidic residues" evidence="1">
    <location>
        <begin position="453"/>
        <end position="467"/>
    </location>
</feature>
<dbReference type="PANTHER" id="PTHR33018:SF34">
    <property type="entry name" value="OS02G0472350 PROTEIN"/>
    <property type="match status" value="1"/>
</dbReference>
<name>A0AAD8TMU8_LOLMU</name>
<dbReference type="AlphaFoldDB" id="A0AAD8TMU8"/>
<sequence>MDADRDEVQEELMANLIAGGGDADVTATYLNDSGEGVEYLERREDDGSGEEEDNGSSEGEDDGSGTLVISKGTEPSRSSQSSVKSKRGPTKKLTDGVRFDIVEIDHNGRPTAPEKAVKLFISQCGVVVRDCIPITVRDWHKPKAEEVEEGGYKANMPKWQKAEAQLISKGIAIATSDWTERFKEWFYGVGGKLDPETGKCIYTKEHLKKPGEALIAADKDVREGRFHPERENDELTCALGNNEHGGRTRGTTGSVLWKYGFPEERKRFPDKSNERRKAREADRISSLEESVSVLRAQIHEVLSQRSQGQHEDPAFDAINPLQSQHRKSSVASTQLDNSYDDQVKMGNSLNWEKPLEPAFYGERNTLCFQVRSQAGHLQLILRRLRRLCSLLRLRSLLRVSSLLCLRSLLRVSILRGLLLKVVLKLDLHDNKHKQKAIKAVSTLHGTPLLLPYRPDRRGHEGAEDDRGRHRGPGHPVDVVEKLRGKLFPTVKIVSIGPAKEEKKDEKKEGGDKKDASKEVVYPPYWFLPPPQHPHPYYFVGSCRTGSSSATAI</sequence>
<keyword evidence="3" id="KW-1185">Reference proteome</keyword>
<reference evidence="2" key="1">
    <citation type="submission" date="2023-07" db="EMBL/GenBank/DDBJ databases">
        <title>A chromosome-level genome assembly of Lolium multiflorum.</title>
        <authorList>
            <person name="Chen Y."/>
            <person name="Copetti D."/>
            <person name="Kolliker R."/>
            <person name="Studer B."/>
        </authorList>
    </citation>
    <scope>NUCLEOTIDE SEQUENCE</scope>
    <source>
        <strain evidence="2">02402/16</strain>
        <tissue evidence="2">Leaf</tissue>
    </source>
</reference>
<dbReference type="Proteomes" id="UP001231189">
    <property type="component" value="Unassembled WGS sequence"/>
</dbReference>
<feature type="region of interest" description="Disordered" evidence="1">
    <location>
        <begin position="451"/>
        <end position="475"/>
    </location>
</feature>
<evidence type="ECO:0000313" key="2">
    <source>
        <dbReference type="EMBL" id="KAK1686030.1"/>
    </source>
</evidence>
<evidence type="ECO:0000256" key="1">
    <source>
        <dbReference type="SAM" id="MobiDB-lite"/>
    </source>
</evidence>
<protein>
    <recommendedName>
        <fullName evidence="4">Transposase</fullName>
    </recommendedName>
</protein>
<feature type="region of interest" description="Disordered" evidence="1">
    <location>
        <begin position="16"/>
        <end position="92"/>
    </location>
</feature>
<evidence type="ECO:0000313" key="3">
    <source>
        <dbReference type="Proteomes" id="UP001231189"/>
    </source>
</evidence>
<dbReference type="Gene3D" id="3.30.70.100">
    <property type="match status" value="1"/>
</dbReference>
<dbReference type="PANTHER" id="PTHR33018">
    <property type="entry name" value="OS10G0338966 PROTEIN-RELATED"/>
    <property type="match status" value="1"/>
</dbReference>
<dbReference type="EMBL" id="JAUUTY010000002">
    <property type="protein sequence ID" value="KAK1686030.1"/>
    <property type="molecule type" value="Genomic_DNA"/>
</dbReference>
<feature type="compositionally biased region" description="Acidic residues" evidence="1">
    <location>
        <begin position="47"/>
        <end position="63"/>
    </location>
</feature>
<organism evidence="2 3">
    <name type="scientific">Lolium multiflorum</name>
    <name type="common">Italian ryegrass</name>
    <name type="synonym">Lolium perenne subsp. multiflorum</name>
    <dbReference type="NCBI Taxonomy" id="4521"/>
    <lineage>
        <taxon>Eukaryota</taxon>
        <taxon>Viridiplantae</taxon>
        <taxon>Streptophyta</taxon>
        <taxon>Embryophyta</taxon>
        <taxon>Tracheophyta</taxon>
        <taxon>Spermatophyta</taxon>
        <taxon>Magnoliopsida</taxon>
        <taxon>Liliopsida</taxon>
        <taxon>Poales</taxon>
        <taxon>Poaceae</taxon>
        <taxon>BOP clade</taxon>
        <taxon>Pooideae</taxon>
        <taxon>Poodae</taxon>
        <taxon>Poeae</taxon>
        <taxon>Poeae Chloroplast Group 2 (Poeae type)</taxon>
        <taxon>Loliodinae</taxon>
        <taxon>Loliinae</taxon>
        <taxon>Lolium</taxon>
    </lineage>
</organism>
<accession>A0AAD8TMU8</accession>
<gene>
    <name evidence="2" type="ORF">QYE76_046878</name>
</gene>